<keyword evidence="3" id="KW-0813">Transport</keyword>
<sequence length="1100" mass="126471">MGLVTGAGRQCYSPKAVLKGLIFIKRYSRCKFQQVYLISLMNISHILDLIGYLYSGNAGSELHQVQRELQKLQKSDFGVELADELLKRDDVSYDVKYFGALTYAVQLNTNLKSEEQLWSIFEGNLIHLTRLINVYLSMPSPNKRLFITLTKLISNLSLVFIHINGTRKPNSDIPIWPNPINTLIRLISHSKQWPIEQWQVGNAELSALVKSSITADVSYQELLQCIDPDDRLNELVLSFTKIIVEDFVKFQPKAVHMHEVNIVVHEHIYVSAMALINYNLENKLLSTINPPYTSEVFEFVRAWISFISYARRHSIHGNMDLSEMIKNLISLMCTTVNGTYPYSDMVIKILDDLFERDPMLVNYELRQQLESIFLGVTCTDKKDQNDSACSVGSHDWLLAYMDKLVTTESYEELKQLSECIVGFLKINTLEICNKLFTVVHADDGQVQQYIKVLLQLTNFPLVPVIQEAYSMKMVDLWIDICTSYNNIPQDILRPDSSEIAAELYSQLVKIYLPRISLRIKQRILEKSESRYDFLLYEFQDFRNAVEDLMETLWYSMDHSKLTNYLLSGISQQQSGNIDLFEVEVVSFLLKRLLDGVNLSQSPLVSDLIRDSNLVEHVMLLISTGCKQQAYDETTQELKCVFLDTGARLLATLSGFLQLDQKQLSHIVSSLFDCIENCHKFNAPRYAEKMHEDLINTVVTLCDKCRNELVPLLPNFIQVLHAILPQTSSNSNVIRGKLTRSIAYIVQTSVRKGPEEQGKHISETLDLFVTTMYRTDRNSMLCLLTCISELGSGILEKHDYEDPEYTQQIGALRNYWEEDPLQVRKKVYDVVTSCCEQYSKDTEFIEVSCLIFSKSLSLDDSKAHFLAFDTNIIMEFILARLATCEISTGLPYISYLLERIVMHRKLDLTSTDFDFMFTNCFIKYYQTHIVNDPDLIQVMIGFVNEVMYEKPTIAVHSSHWSTFILPQFIRFLSAKERFTISVVAKFWARFLNNRRYTLDDKAIVDSNIASLGEQLLTSTMHALLNTQRSDIQYYTEVLRALVAKKPLETKKWLTQSLPQLSNNGKANSKFLEAILLARGSRATQNIVLEWWLQSNGLPKMK</sequence>
<name>A0A0X8HVF8_9SACH</name>
<dbReference type="GO" id="GO:0005737">
    <property type="term" value="C:cytoplasm"/>
    <property type="evidence" value="ECO:0007669"/>
    <property type="project" value="TreeGrafter"/>
</dbReference>
<evidence type="ECO:0000313" key="5">
    <source>
        <dbReference type="EMBL" id="AMD22251.1"/>
    </source>
</evidence>
<dbReference type="PANTHER" id="PTHR12363">
    <property type="entry name" value="TRANSPORTIN 3 AND IMPORTIN 13"/>
    <property type="match status" value="1"/>
</dbReference>
<comment type="similarity">
    <text evidence="2">Belongs to the importin beta family.</text>
</comment>
<dbReference type="InterPro" id="IPR016024">
    <property type="entry name" value="ARM-type_fold"/>
</dbReference>
<evidence type="ECO:0000256" key="2">
    <source>
        <dbReference type="ARBA" id="ARBA00007991"/>
    </source>
</evidence>
<dbReference type="AlphaFoldDB" id="A0A0X8HVF8"/>
<dbReference type="GeneID" id="28725595"/>
<dbReference type="PANTHER" id="PTHR12363:SF33">
    <property type="entry name" value="IMPORTIN-13"/>
    <property type="match status" value="1"/>
</dbReference>
<dbReference type="STRING" id="45286.A0A0X8HVF8"/>
<keyword evidence="4" id="KW-0539">Nucleus</keyword>
<keyword evidence="6" id="KW-1185">Reference proteome</keyword>
<dbReference type="Gene3D" id="1.25.10.10">
    <property type="entry name" value="Leucine-rich Repeat Variant"/>
    <property type="match status" value="1"/>
</dbReference>
<dbReference type="Proteomes" id="UP000243052">
    <property type="component" value="Chromosome vii"/>
</dbReference>
<proteinExistence type="inferred from homology"/>
<comment type="subcellular location">
    <subcellularLocation>
        <location evidence="1">Nucleus</location>
    </subcellularLocation>
</comment>
<gene>
    <name evidence="5" type="ORF">AW171_hschr74276</name>
</gene>
<protein>
    <submittedName>
        <fullName evidence="5">HGL089Wp</fullName>
    </submittedName>
</protein>
<organism evidence="5 6">
    <name type="scientific">Eremothecium sinecaudum</name>
    <dbReference type="NCBI Taxonomy" id="45286"/>
    <lineage>
        <taxon>Eukaryota</taxon>
        <taxon>Fungi</taxon>
        <taxon>Dikarya</taxon>
        <taxon>Ascomycota</taxon>
        <taxon>Saccharomycotina</taxon>
        <taxon>Saccharomycetes</taxon>
        <taxon>Saccharomycetales</taxon>
        <taxon>Saccharomycetaceae</taxon>
        <taxon>Eremothecium</taxon>
    </lineage>
</organism>
<reference evidence="5 6" key="1">
    <citation type="submission" date="2016-01" db="EMBL/GenBank/DDBJ databases">
        <title>Genome sequence of the yeast Holleya sinecauda.</title>
        <authorList>
            <person name="Dietrich F.S."/>
        </authorList>
    </citation>
    <scope>NUCLEOTIDE SEQUENCE [LARGE SCALE GENOMIC DNA]</scope>
    <source>
        <strain evidence="5 6">ATCC 58844</strain>
    </source>
</reference>
<dbReference type="InterPro" id="IPR011989">
    <property type="entry name" value="ARM-like"/>
</dbReference>
<dbReference type="SUPFAM" id="SSF48371">
    <property type="entry name" value="ARM repeat"/>
    <property type="match status" value="1"/>
</dbReference>
<dbReference type="GO" id="GO:0005634">
    <property type="term" value="C:nucleus"/>
    <property type="evidence" value="ECO:0007669"/>
    <property type="project" value="UniProtKB-SubCell"/>
</dbReference>
<evidence type="ECO:0000256" key="1">
    <source>
        <dbReference type="ARBA" id="ARBA00004123"/>
    </source>
</evidence>
<dbReference type="EMBL" id="CP014247">
    <property type="protein sequence ID" value="AMD22251.1"/>
    <property type="molecule type" value="Genomic_DNA"/>
</dbReference>
<evidence type="ECO:0000256" key="3">
    <source>
        <dbReference type="ARBA" id="ARBA00022448"/>
    </source>
</evidence>
<evidence type="ECO:0000256" key="4">
    <source>
        <dbReference type="ARBA" id="ARBA00023242"/>
    </source>
</evidence>
<dbReference type="OrthoDB" id="2016913at2759"/>
<accession>A0A0X8HVF8</accession>
<evidence type="ECO:0000313" key="6">
    <source>
        <dbReference type="Proteomes" id="UP000243052"/>
    </source>
</evidence>
<dbReference type="InterPro" id="IPR051345">
    <property type="entry name" value="Importin_beta-like_NTR"/>
</dbReference>
<dbReference type="RefSeq" id="XP_017989247.1">
    <property type="nucleotide sequence ID" value="XM_018133590.1"/>
</dbReference>
<dbReference type="GO" id="GO:0006606">
    <property type="term" value="P:protein import into nucleus"/>
    <property type="evidence" value="ECO:0007669"/>
    <property type="project" value="TreeGrafter"/>
</dbReference>